<comment type="similarity">
    <text evidence="3 7">Belongs to the NAD(P)-dependent epimerase/dehydratase family. dTDP-glucose dehydratase subfamily.</text>
</comment>
<dbReference type="RefSeq" id="WP_203472439.1">
    <property type="nucleotide sequence ID" value="NZ_AP022873.1"/>
</dbReference>
<dbReference type="Proteomes" id="UP000516360">
    <property type="component" value="Chromosome"/>
</dbReference>
<dbReference type="InterPro" id="IPR016040">
    <property type="entry name" value="NAD(P)-bd_dom"/>
</dbReference>
<dbReference type="GO" id="GO:0009225">
    <property type="term" value="P:nucleotide-sugar metabolic process"/>
    <property type="evidence" value="ECO:0007669"/>
    <property type="project" value="InterPro"/>
</dbReference>
<proteinExistence type="inferred from homology"/>
<evidence type="ECO:0000256" key="7">
    <source>
        <dbReference type="RuleBase" id="RU004473"/>
    </source>
</evidence>
<evidence type="ECO:0000256" key="6">
    <source>
        <dbReference type="ARBA" id="ARBA00023239"/>
    </source>
</evidence>
<evidence type="ECO:0000259" key="8">
    <source>
        <dbReference type="Pfam" id="PF16363"/>
    </source>
</evidence>
<dbReference type="EC" id="4.2.1.46" evidence="4 7"/>
<comment type="cofactor">
    <cofactor evidence="2 7">
        <name>NAD(+)</name>
        <dbReference type="ChEBI" id="CHEBI:57540"/>
    </cofactor>
</comment>
<dbReference type="KEGG" id="dtp:JZK55_22240"/>
<dbReference type="Gene3D" id="3.90.25.10">
    <property type="entry name" value="UDP-galactose 4-epimerase, domain 1"/>
    <property type="match status" value="1"/>
</dbReference>
<evidence type="ECO:0000313" key="9">
    <source>
        <dbReference type="EMBL" id="BCB97302.1"/>
    </source>
</evidence>
<evidence type="ECO:0000256" key="3">
    <source>
        <dbReference type="ARBA" id="ARBA00008178"/>
    </source>
</evidence>
<dbReference type="Gene3D" id="3.40.50.720">
    <property type="entry name" value="NAD(P)-binding Rossmann-like Domain"/>
    <property type="match status" value="1"/>
</dbReference>
<keyword evidence="6 7" id="KW-0456">Lyase</keyword>
<dbReference type="GO" id="GO:0008460">
    <property type="term" value="F:dTDP-glucose 4,6-dehydratase activity"/>
    <property type="evidence" value="ECO:0007669"/>
    <property type="project" value="UniProtKB-EC"/>
</dbReference>
<dbReference type="InterPro" id="IPR005888">
    <property type="entry name" value="dTDP_Gluc_deHydtase"/>
</dbReference>
<comment type="catalytic activity">
    <reaction evidence="1 7">
        <text>dTDP-alpha-D-glucose = dTDP-4-dehydro-6-deoxy-alpha-D-glucose + H2O</text>
        <dbReference type="Rhea" id="RHEA:17221"/>
        <dbReference type="ChEBI" id="CHEBI:15377"/>
        <dbReference type="ChEBI" id="CHEBI:57477"/>
        <dbReference type="ChEBI" id="CHEBI:57649"/>
        <dbReference type="EC" id="4.2.1.46"/>
    </reaction>
</comment>
<dbReference type="CDD" id="cd05246">
    <property type="entry name" value="dTDP_GD_SDR_e"/>
    <property type="match status" value="1"/>
</dbReference>
<dbReference type="NCBIfam" id="TIGR01181">
    <property type="entry name" value="dTDP_gluc_dehyt"/>
    <property type="match status" value="1"/>
</dbReference>
<dbReference type="InterPro" id="IPR036291">
    <property type="entry name" value="NAD(P)-bd_dom_sf"/>
</dbReference>
<reference evidence="9 10" key="1">
    <citation type="submission" date="2020-03" db="EMBL/GenBank/DDBJ databases">
        <title>Complete genome sequences of two sulfur-disproportionating bacterial strains T55J and Mzg5.</title>
        <authorList>
            <person name="Umezawa K."/>
            <person name="Kojima H."/>
            <person name="Kato Y."/>
            <person name="Fukui M."/>
        </authorList>
    </citation>
    <scope>NUCLEOTIDE SEQUENCE [LARGE SCALE GENOMIC DNA]</scope>
    <source>
        <strain evidence="9 10">T55J</strain>
    </source>
</reference>
<protein>
    <recommendedName>
        <fullName evidence="4 7">dTDP-glucose 4,6-dehydratase</fullName>
        <ecNumber evidence="4 7">4.2.1.46</ecNumber>
    </recommendedName>
</protein>
<dbReference type="SUPFAM" id="SSF51735">
    <property type="entry name" value="NAD(P)-binding Rossmann-fold domains"/>
    <property type="match status" value="1"/>
</dbReference>
<dbReference type="Pfam" id="PF16363">
    <property type="entry name" value="GDP_Man_Dehyd"/>
    <property type="match status" value="1"/>
</dbReference>
<sequence length="334" mass="38488">MKRLLVTGGAGFIGSEFVRQGVKRGYRIAVVDKITYAGDFMRINDIKKEIDIYIGDITDRKFMESVFKTAKPYAVIHWAAESHVDRSIIDASPFFDTNVKGTQILLDISKAYEIERFINISTDEVYGELGEEGQFYETTPLNPNSPYSVSKASADMLGRAYYRTYGVPVLTVRPCNNYGPWQYPEKLIPMVILKAINNKKIPIFGTGQNIREWLFVSDCVDAVFKIMEKGKIGETYNIGSSEEKKNIEVVKIILKLLKKSEDLIEYTSDRLGHDFRYSLNSDKINKQLKWKAKTAFNKGIERTVKWYIDNMVWTNTKLAHLEKYWNTVYKKNNK</sequence>
<dbReference type="PANTHER" id="PTHR43000">
    <property type="entry name" value="DTDP-D-GLUCOSE 4,6-DEHYDRATASE-RELATED"/>
    <property type="match status" value="1"/>
</dbReference>
<evidence type="ECO:0000256" key="5">
    <source>
        <dbReference type="ARBA" id="ARBA00023027"/>
    </source>
</evidence>
<evidence type="ECO:0000256" key="1">
    <source>
        <dbReference type="ARBA" id="ARBA00001539"/>
    </source>
</evidence>
<gene>
    <name evidence="9" type="ORF">JZK55_22240</name>
</gene>
<dbReference type="AlphaFoldDB" id="A0A7G1H5D5"/>
<keyword evidence="10" id="KW-1185">Reference proteome</keyword>
<evidence type="ECO:0000256" key="2">
    <source>
        <dbReference type="ARBA" id="ARBA00001911"/>
    </source>
</evidence>
<accession>A0A7G1H5D5</accession>
<organism evidence="9 10">
    <name type="scientific">Dissulfurispira thermophila</name>
    <dbReference type="NCBI Taxonomy" id="2715679"/>
    <lineage>
        <taxon>Bacteria</taxon>
        <taxon>Pseudomonadati</taxon>
        <taxon>Nitrospirota</taxon>
        <taxon>Thermodesulfovibrionia</taxon>
        <taxon>Thermodesulfovibrionales</taxon>
        <taxon>Dissulfurispiraceae</taxon>
        <taxon>Dissulfurispira</taxon>
    </lineage>
</organism>
<evidence type="ECO:0000313" key="10">
    <source>
        <dbReference type="Proteomes" id="UP000516360"/>
    </source>
</evidence>
<keyword evidence="5" id="KW-0520">NAD</keyword>
<dbReference type="EMBL" id="AP022873">
    <property type="protein sequence ID" value="BCB97302.1"/>
    <property type="molecule type" value="Genomic_DNA"/>
</dbReference>
<name>A0A7G1H5D5_9BACT</name>
<evidence type="ECO:0000256" key="4">
    <source>
        <dbReference type="ARBA" id="ARBA00011990"/>
    </source>
</evidence>
<feature type="domain" description="NAD(P)-binding" evidence="8">
    <location>
        <begin position="5"/>
        <end position="303"/>
    </location>
</feature>